<keyword evidence="1" id="KW-0812">Transmembrane</keyword>
<accession>A0A5C4J6W2</accession>
<feature type="transmembrane region" description="Helical" evidence="1">
    <location>
        <begin position="85"/>
        <end position="102"/>
    </location>
</feature>
<dbReference type="InterPro" id="IPR006068">
    <property type="entry name" value="ATPase_P-typ_cation-transptr_C"/>
</dbReference>
<keyword evidence="1" id="KW-0472">Membrane</keyword>
<dbReference type="AlphaFoldDB" id="A0A5C4J6W2"/>
<dbReference type="EMBL" id="VCKW01000143">
    <property type="protein sequence ID" value="TMQ93581.1"/>
    <property type="molecule type" value="Genomic_DNA"/>
</dbReference>
<dbReference type="RefSeq" id="WP_171064423.1">
    <property type="nucleotide sequence ID" value="NZ_VCKW01000143.1"/>
</dbReference>
<feature type="non-terminal residue" evidence="3">
    <location>
        <position position="1"/>
    </location>
</feature>
<keyword evidence="1" id="KW-1133">Transmembrane helix</keyword>
<evidence type="ECO:0000313" key="3">
    <source>
        <dbReference type="EMBL" id="TMQ93581.1"/>
    </source>
</evidence>
<organism evidence="3 4">
    <name type="scientific">Actinomadura soli</name>
    <dbReference type="NCBI Taxonomy" id="2508997"/>
    <lineage>
        <taxon>Bacteria</taxon>
        <taxon>Bacillati</taxon>
        <taxon>Actinomycetota</taxon>
        <taxon>Actinomycetes</taxon>
        <taxon>Streptosporangiales</taxon>
        <taxon>Thermomonosporaceae</taxon>
        <taxon>Actinomadura</taxon>
    </lineage>
</organism>
<evidence type="ECO:0000256" key="1">
    <source>
        <dbReference type="SAM" id="Phobius"/>
    </source>
</evidence>
<dbReference type="Gene3D" id="1.20.1110.10">
    <property type="entry name" value="Calcium-transporting ATPase, transmembrane domain"/>
    <property type="match status" value="1"/>
</dbReference>
<sequence length="146" mass="16258">HIMTRPPRDPSLPLIPRALTIRILLVSAILLAGAFGLQHWERAHDASPEVAQTIVVNVFALTLTTYLFNCLSLDRPLLWRGIRRNPWIAASVLGLIALQLLYTYTPAMNDLFHSAPLDAAAWARITAIAVISYLALELIKLAQRSR</sequence>
<gene>
    <name evidence="3" type="ORF">ETD83_25240</name>
</gene>
<dbReference type="SUPFAM" id="SSF81665">
    <property type="entry name" value="Calcium ATPase, transmembrane domain M"/>
    <property type="match status" value="1"/>
</dbReference>
<name>A0A5C4J6W2_9ACTN</name>
<evidence type="ECO:0000313" key="4">
    <source>
        <dbReference type="Proteomes" id="UP000309174"/>
    </source>
</evidence>
<feature type="transmembrane region" description="Helical" evidence="1">
    <location>
        <begin position="21"/>
        <end position="38"/>
    </location>
</feature>
<protein>
    <submittedName>
        <fullName evidence="3">Cation-transporting P-type ATPase</fullName>
    </submittedName>
</protein>
<dbReference type="Proteomes" id="UP000309174">
    <property type="component" value="Unassembled WGS sequence"/>
</dbReference>
<proteinExistence type="predicted"/>
<evidence type="ECO:0000259" key="2">
    <source>
        <dbReference type="Pfam" id="PF00689"/>
    </source>
</evidence>
<dbReference type="Pfam" id="PF00689">
    <property type="entry name" value="Cation_ATPase_C"/>
    <property type="match status" value="1"/>
</dbReference>
<dbReference type="InterPro" id="IPR023298">
    <property type="entry name" value="ATPase_P-typ_TM_dom_sf"/>
</dbReference>
<comment type="caution">
    <text evidence="3">The sequence shown here is derived from an EMBL/GenBank/DDBJ whole genome shotgun (WGS) entry which is preliminary data.</text>
</comment>
<reference evidence="3 4" key="1">
    <citation type="submission" date="2019-05" db="EMBL/GenBank/DDBJ databases">
        <title>Draft genome sequence of Actinomadura sp. 14C53.</title>
        <authorList>
            <person name="Saricaoglu S."/>
            <person name="Isik K."/>
        </authorList>
    </citation>
    <scope>NUCLEOTIDE SEQUENCE [LARGE SCALE GENOMIC DNA]</scope>
    <source>
        <strain evidence="3 4">14C53</strain>
    </source>
</reference>
<feature type="transmembrane region" description="Helical" evidence="1">
    <location>
        <begin position="122"/>
        <end position="142"/>
    </location>
</feature>
<feature type="domain" description="Cation-transporting P-type ATPase C-terminal" evidence="2">
    <location>
        <begin position="2"/>
        <end position="141"/>
    </location>
</feature>
<feature type="transmembrane region" description="Helical" evidence="1">
    <location>
        <begin position="50"/>
        <end position="73"/>
    </location>
</feature>
<keyword evidence="4" id="KW-1185">Reference proteome</keyword>